<keyword evidence="12" id="KW-1185">Reference proteome</keyword>
<comment type="subcellular location">
    <subcellularLocation>
        <location evidence="1">Cell inner membrane</location>
        <topology evidence="1">Multi-pass membrane protein</topology>
    </subcellularLocation>
</comment>
<feature type="transmembrane region" description="Helical" evidence="9">
    <location>
        <begin position="348"/>
        <end position="368"/>
    </location>
</feature>
<reference evidence="10 12" key="1">
    <citation type="submission" date="2023-12" db="EMBL/GenBank/DDBJ databases">
        <title>Whole-genome sequencing of halo(alkali)philic microorganisms from hypersaline lakes.</title>
        <authorList>
            <person name="Sorokin D.Y."/>
            <person name="Merkel A.Y."/>
            <person name="Messina E."/>
            <person name="Yakimov M."/>
        </authorList>
    </citation>
    <scope>NUCLEOTIDE SEQUENCE [LARGE SCALE GENOMIC DNA]</scope>
    <source>
        <strain evidence="10 12">AB-CW1</strain>
    </source>
</reference>
<feature type="transmembrane region" description="Helical" evidence="9">
    <location>
        <begin position="676"/>
        <end position="693"/>
    </location>
</feature>
<evidence type="ECO:0000256" key="4">
    <source>
        <dbReference type="ARBA" id="ARBA00022519"/>
    </source>
</evidence>
<evidence type="ECO:0000256" key="5">
    <source>
        <dbReference type="ARBA" id="ARBA00022692"/>
    </source>
</evidence>
<feature type="coiled-coil region" evidence="8">
    <location>
        <begin position="24"/>
        <end position="51"/>
    </location>
</feature>
<feature type="transmembrane region" description="Helical" evidence="9">
    <location>
        <begin position="6"/>
        <end position="27"/>
    </location>
</feature>
<dbReference type="RefSeq" id="WP_346051808.1">
    <property type="nucleotide sequence ID" value="NZ_JAYGII010000017.1"/>
</dbReference>
<dbReference type="InterPro" id="IPR010771">
    <property type="entry name" value="IgaA"/>
</dbReference>
<keyword evidence="3" id="KW-1003">Cell membrane</keyword>
<accession>A0AAP6JFI7</accession>
<organism evidence="10 12">
    <name type="scientific">Natronospira elongata</name>
    <dbReference type="NCBI Taxonomy" id="3110268"/>
    <lineage>
        <taxon>Bacteria</taxon>
        <taxon>Pseudomonadati</taxon>
        <taxon>Pseudomonadota</taxon>
        <taxon>Gammaproteobacteria</taxon>
        <taxon>Natronospirales</taxon>
        <taxon>Natronospiraceae</taxon>
        <taxon>Natronospira</taxon>
    </lineage>
</organism>
<keyword evidence="4" id="KW-0997">Cell inner membrane</keyword>
<feature type="transmembrane region" description="Helical" evidence="9">
    <location>
        <begin position="210"/>
        <end position="232"/>
    </location>
</feature>
<name>A0AAP6JFI7_9GAMM</name>
<keyword evidence="7 9" id="KW-0472">Membrane</keyword>
<evidence type="ECO:0000256" key="1">
    <source>
        <dbReference type="ARBA" id="ARBA00004429"/>
    </source>
</evidence>
<proteinExistence type="inferred from homology"/>
<evidence type="ECO:0000256" key="7">
    <source>
        <dbReference type="ARBA" id="ARBA00023136"/>
    </source>
</evidence>
<evidence type="ECO:0000256" key="2">
    <source>
        <dbReference type="ARBA" id="ARBA00009494"/>
    </source>
</evidence>
<evidence type="ECO:0000256" key="3">
    <source>
        <dbReference type="ARBA" id="ARBA00022475"/>
    </source>
</evidence>
<sequence>MNDFMFLVQIALVLIIVFVSAYSVVGYQRRLRRAQRTAKQTREELPSLRQLDSRELDALRGQLIDPTRSDRTLELDGNEVYRLSGPFERHGLDTGGHTTWHDQIGGVEVILPYDAALFLKEYNEAEVAFSGRYAVVISLNGEFDLQGGKERQQRREAQEDQWEAGVRGALKCVFGNDGPVEDGSPRQDIRILDQRLETPAETEDREGRGIGFLSSMAWIGSFIALAIAAGVAGEIARQIWVTAAGILALLGLWLFWRPYRPGMPARVNRVSGPLDIFMVPAPNGGPDQGQPALGDRLPFSVPPHWFHKLGGLVGRTVEADIRVMDRSAVRLNHDFSIDAEMIQSRPHYWGKHLSLTLVALGAVVTMLLNSPGPIGDMVLAQHVISGHEIREYHDSQSLAENPPRQGDLVSLSGQAHCQVETPSSNQVAGLIDCSRIRWDGELLPNEPDALPDHLRMLAQGDFLDVRELSGVEQMLVGGHGRREIRVISNPGHAVNLVEQACSDAEREDRGNLFSRRCQDTRRLLLSDMILDMEEAPESWDGVHDLFQTADGDEVRGLMLRDNLERFYLHGRDISNHAILDYREVLAESILDRQRGGILLEVTNGGEAELPSVQHSRRELIRWNELLKLTQRSEAQPFRLEGMVTRLGEDASGAVHLQIDASRSLDESWPALMRSTWLSLGLLLLLIHVPLFAIKLRAARRRGQQLTEQGNQNPRF</sequence>
<evidence type="ECO:0000256" key="9">
    <source>
        <dbReference type="SAM" id="Phobius"/>
    </source>
</evidence>
<protein>
    <submittedName>
        <fullName evidence="10">IgaA/UmoB family intracellular growth attenuator</fullName>
    </submittedName>
</protein>
<evidence type="ECO:0000313" key="11">
    <source>
        <dbReference type="EMBL" id="MEA5446295.1"/>
    </source>
</evidence>
<keyword evidence="8" id="KW-0175">Coiled coil</keyword>
<evidence type="ECO:0000256" key="6">
    <source>
        <dbReference type="ARBA" id="ARBA00022989"/>
    </source>
</evidence>
<evidence type="ECO:0000256" key="8">
    <source>
        <dbReference type="SAM" id="Coils"/>
    </source>
</evidence>
<comment type="similarity">
    <text evidence="2">Belongs to the IgaA family.</text>
</comment>
<gene>
    <name evidence="10" type="ORF">VCB98_08790</name>
    <name evidence="11" type="ORF">VCB98_10735</name>
</gene>
<dbReference type="Pfam" id="PF07095">
    <property type="entry name" value="IgaA"/>
    <property type="match status" value="1"/>
</dbReference>
<comment type="caution">
    <text evidence="10">The sequence shown here is derived from an EMBL/GenBank/DDBJ whole genome shotgun (WGS) entry which is preliminary data.</text>
</comment>
<evidence type="ECO:0000313" key="10">
    <source>
        <dbReference type="EMBL" id="MEA5445913.1"/>
    </source>
</evidence>
<dbReference type="GO" id="GO:0005886">
    <property type="term" value="C:plasma membrane"/>
    <property type="evidence" value="ECO:0007669"/>
    <property type="project" value="UniProtKB-SubCell"/>
</dbReference>
<keyword evidence="5 9" id="KW-0812">Transmembrane</keyword>
<dbReference type="EMBL" id="JAYGII010000026">
    <property type="protein sequence ID" value="MEA5446295.1"/>
    <property type="molecule type" value="Genomic_DNA"/>
</dbReference>
<dbReference type="AlphaFoldDB" id="A0AAP6JFI7"/>
<dbReference type="EMBL" id="JAYGII010000017">
    <property type="protein sequence ID" value="MEA5445913.1"/>
    <property type="molecule type" value="Genomic_DNA"/>
</dbReference>
<keyword evidence="6 9" id="KW-1133">Transmembrane helix</keyword>
<dbReference type="Proteomes" id="UP001302316">
    <property type="component" value="Unassembled WGS sequence"/>
</dbReference>
<feature type="transmembrane region" description="Helical" evidence="9">
    <location>
        <begin position="238"/>
        <end position="256"/>
    </location>
</feature>
<evidence type="ECO:0000313" key="12">
    <source>
        <dbReference type="Proteomes" id="UP001302316"/>
    </source>
</evidence>